<evidence type="ECO:0000313" key="23">
    <source>
        <dbReference type="EMBL" id="KQH87261.1"/>
    </source>
</evidence>
<reference evidence="23 24" key="1">
    <citation type="submission" date="2015-08" db="EMBL/GenBank/DDBJ databases">
        <title>Antibacterial properties of a collection of Vibrionaceae strains.</title>
        <authorList>
            <person name="Giubergia S."/>
        </authorList>
    </citation>
    <scope>NUCLEOTIDE SEQUENCE [LARGE SCALE GENOMIC DNA]</scope>
    <source>
        <strain evidence="23 24">S0821</strain>
    </source>
</reference>
<evidence type="ECO:0000259" key="20">
    <source>
        <dbReference type="PROSITE" id="PS50110"/>
    </source>
</evidence>
<dbReference type="SMART" id="SM00448">
    <property type="entry name" value="REC"/>
    <property type="match status" value="1"/>
</dbReference>
<dbReference type="InterPro" id="IPR001638">
    <property type="entry name" value="Solute-binding_3/MltF_N"/>
</dbReference>
<dbReference type="SUPFAM" id="SSF47226">
    <property type="entry name" value="Histidine-containing phosphotransfer domain, HPT domain"/>
    <property type="match status" value="1"/>
</dbReference>
<dbReference type="Proteomes" id="UP000051221">
    <property type="component" value="Unassembled WGS sequence"/>
</dbReference>
<dbReference type="FunFam" id="3.30.565.10:FF:000010">
    <property type="entry name" value="Sensor histidine kinase RcsC"/>
    <property type="match status" value="1"/>
</dbReference>
<keyword evidence="24" id="KW-1185">Reference proteome</keyword>
<evidence type="ECO:0000256" key="16">
    <source>
        <dbReference type="ARBA" id="ARBA00023136"/>
    </source>
</evidence>
<dbReference type="InterPro" id="IPR013656">
    <property type="entry name" value="PAS_4"/>
</dbReference>
<dbReference type="GO" id="GO:0000155">
    <property type="term" value="F:phosphorelay sensor kinase activity"/>
    <property type="evidence" value="ECO:0007669"/>
    <property type="project" value="InterPro"/>
</dbReference>
<dbReference type="PROSITE" id="PS50894">
    <property type="entry name" value="HPT"/>
    <property type="match status" value="1"/>
</dbReference>
<keyword evidence="13" id="KW-0067">ATP-binding</keyword>
<dbReference type="PRINTS" id="PR00344">
    <property type="entry name" value="BCTRLSENSOR"/>
</dbReference>
<evidence type="ECO:0000256" key="9">
    <source>
        <dbReference type="ARBA" id="ARBA00022729"/>
    </source>
</evidence>
<keyword evidence="6 18" id="KW-0597">Phosphoprotein</keyword>
<dbReference type="SUPFAM" id="SSF55874">
    <property type="entry name" value="ATPase domain of HSP90 chaperone/DNA topoisomerase II/histidine kinase"/>
    <property type="match status" value="1"/>
</dbReference>
<evidence type="ECO:0000256" key="5">
    <source>
        <dbReference type="ARBA" id="ARBA00022519"/>
    </source>
</evidence>
<feature type="domain" description="PAS" evidence="21">
    <location>
        <begin position="570"/>
        <end position="614"/>
    </location>
</feature>
<evidence type="ECO:0000259" key="22">
    <source>
        <dbReference type="PROSITE" id="PS50894"/>
    </source>
</evidence>
<dbReference type="SUPFAM" id="SSF47384">
    <property type="entry name" value="Homodimeric domain of signal transducing histidine kinase"/>
    <property type="match status" value="1"/>
</dbReference>
<keyword evidence="16" id="KW-0472">Membrane</keyword>
<keyword evidence="11 23" id="KW-0418">Kinase</keyword>
<gene>
    <name evidence="23" type="ORF">AMR76_05965</name>
</gene>
<comment type="caution">
    <text evidence="23">The sequence shown here is derived from an EMBL/GenBank/DDBJ whole genome shotgun (WGS) entry which is preliminary data.</text>
</comment>
<evidence type="ECO:0000256" key="1">
    <source>
        <dbReference type="ARBA" id="ARBA00000085"/>
    </source>
</evidence>
<evidence type="ECO:0000256" key="7">
    <source>
        <dbReference type="ARBA" id="ARBA00022679"/>
    </source>
</evidence>
<dbReference type="Pfam" id="PF00512">
    <property type="entry name" value="HisKA"/>
    <property type="match status" value="1"/>
</dbReference>
<keyword evidence="9" id="KW-0732">Signal</keyword>
<dbReference type="InterPro" id="IPR036890">
    <property type="entry name" value="HATPase_C_sf"/>
</dbReference>
<evidence type="ECO:0000256" key="15">
    <source>
        <dbReference type="ARBA" id="ARBA00023012"/>
    </source>
</evidence>
<dbReference type="GO" id="GO:0005524">
    <property type="term" value="F:ATP binding"/>
    <property type="evidence" value="ECO:0007669"/>
    <property type="project" value="UniProtKB-KW"/>
</dbReference>
<dbReference type="SMART" id="SM00062">
    <property type="entry name" value="PBPb"/>
    <property type="match status" value="2"/>
</dbReference>
<dbReference type="InterPro" id="IPR036097">
    <property type="entry name" value="HisK_dim/P_sf"/>
</dbReference>
<feature type="modified residue" description="4-aspartylphosphate" evidence="18">
    <location>
        <position position="1014"/>
    </location>
</feature>
<evidence type="ECO:0000256" key="17">
    <source>
        <dbReference type="PROSITE-ProRule" id="PRU00110"/>
    </source>
</evidence>
<dbReference type="InterPro" id="IPR035965">
    <property type="entry name" value="PAS-like_dom_sf"/>
</dbReference>
<dbReference type="Gene3D" id="3.40.190.10">
    <property type="entry name" value="Periplasmic binding protein-like II"/>
    <property type="match status" value="4"/>
</dbReference>
<dbReference type="InterPro" id="IPR049870">
    <property type="entry name" value="BvgS-like_periplasmic1"/>
</dbReference>
<dbReference type="InterPro" id="IPR003594">
    <property type="entry name" value="HATPase_dom"/>
</dbReference>
<dbReference type="CDD" id="cd17546">
    <property type="entry name" value="REC_hyHK_CKI1_RcsC-like"/>
    <property type="match status" value="1"/>
</dbReference>
<dbReference type="Pfam" id="PF00072">
    <property type="entry name" value="Response_reg"/>
    <property type="match status" value="1"/>
</dbReference>
<dbReference type="FunCoup" id="A0A0Q2R554">
    <property type="interactions" value="119"/>
</dbReference>
<dbReference type="GO" id="GO:0009927">
    <property type="term" value="F:histidine phosphotransfer kinase activity"/>
    <property type="evidence" value="ECO:0007669"/>
    <property type="project" value="TreeGrafter"/>
</dbReference>
<evidence type="ECO:0000313" key="24">
    <source>
        <dbReference type="Proteomes" id="UP000051221"/>
    </source>
</evidence>
<dbReference type="Gene3D" id="3.30.565.10">
    <property type="entry name" value="Histidine kinase-like ATPase, C-terminal domain"/>
    <property type="match status" value="1"/>
</dbReference>
<evidence type="ECO:0000256" key="11">
    <source>
        <dbReference type="ARBA" id="ARBA00022777"/>
    </source>
</evidence>
<name>A0A0Q2R554_VIBFU</name>
<feature type="domain" description="Histidine kinase" evidence="19">
    <location>
        <begin position="706"/>
        <end position="939"/>
    </location>
</feature>
<dbReference type="PANTHER" id="PTHR43047">
    <property type="entry name" value="TWO-COMPONENT HISTIDINE PROTEIN KINASE"/>
    <property type="match status" value="1"/>
</dbReference>
<keyword evidence="14" id="KW-1133">Transmembrane helix</keyword>
<dbReference type="EMBL" id="LKHS01000004">
    <property type="protein sequence ID" value="KQH87261.1"/>
    <property type="molecule type" value="Genomic_DNA"/>
</dbReference>
<dbReference type="CDD" id="cd13705">
    <property type="entry name" value="PBP2_BvgS_D1"/>
    <property type="match status" value="1"/>
</dbReference>
<accession>A0A0Q2R554</accession>
<dbReference type="Pfam" id="PF02518">
    <property type="entry name" value="HATPase_c"/>
    <property type="match status" value="1"/>
</dbReference>
<evidence type="ECO:0000256" key="10">
    <source>
        <dbReference type="ARBA" id="ARBA00022741"/>
    </source>
</evidence>
<dbReference type="CDD" id="cd00082">
    <property type="entry name" value="HisKA"/>
    <property type="match status" value="1"/>
</dbReference>
<dbReference type="Pfam" id="PF08448">
    <property type="entry name" value="PAS_4"/>
    <property type="match status" value="1"/>
</dbReference>
<dbReference type="Gene3D" id="3.40.50.2300">
    <property type="match status" value="1"/>
</dbReference>
<evidence type="ECO:0000256" key="4">
    <source>
        <dbReference type="ARBA" id="ARBA00022475"/>
    </source>
</evidence>
<feature type="domain" description="Response regulatory" evidence="20">
    <location>
        <begin position="964"/>
        <end position="1084"/>
    </location>
</feature>
<protein>
    <recommendedName>
        <fullName evidence="3">histidine kinase</fullName>
        <ecNumber evidence="3">2.7.13.3</ecNumber>
    </recommendedName>
</protein>
<dbReference type="SMART" id="SM00388">
    <property type="entry name" value="HisKA"/>
    <property type="match status" value="1"/>
</dbReference>
<dbReference type="InterPro" id="IPR008207">
    <property type="entry name" value="Sig_transdc_His_kin_Hpt_dom"/>
</dbReference>
<keyword evidence="8" id="KW-0812">Transmembrane</keyword>
<dbReference type="SMART" id="SM00387">
    <property type="entry name" value="HATPase_c"/>
    <property type="match status" value="1"/>
</dbReference>
<evidence type="ECO:0000256" key="18">
    <source>
        <dbReference type="PROSITE-ProRule" id="PRU00169"/>
    </source>
</evidence>
<keyword evidence="4" id="KW-1003">Cell membrane</keyword>
<evidence type="ECO:0000256" key="8">
    <source>
        <dbReference type="ARBA" id="ARBA00022692"/>
    </source>
</evidence>
<dbReference type="PROSITE" id="PS50110">
    <property type="entry name" value="RESPONSE_REGULATORY"/>
    <property type="match status" value="1"/>
</dbReference>
<proteinExistence type="predicted"/>
<dbReference type="PROSITE" id="PS50109">
    <property type="entry name" value="HIS_KIN"/>
    <property type="match status" value="1"/>
</dbReference>
<dbReference type="PANTHER" id="PTHR43047:SF72">
    <property type="entry name" value="OSMOSENSING HISTIDINE PROTEIN KINASE SLN1"/>
    <property type="match status" value="1"/>
</dbReference>
<evidence type="ECO:0000256" key="14">
    <source>
        <dbReference type="ARBA" id="ARBA00022989"/>
    </source>
</evidence>
<comment type="subcellular location">
    <subcellularLocation>
        <location evidence="2">Cell inner membrane</location>
        <topology evidence="2">Multi-pass membrane protein</topology>
    </subcellularLocation>
</comment>
<keyword evidence="7" id="KW-0808">Transferase</keyword>
<evidence type="ECO:0000259" key="21">
    <source>
        <dbReference type="PROSITE" id="PS50112"/>
    </source>
</evidence>
<dbReference type="Pfam" id="PF00497">
    <property type="entry name" value="SBP_bac_3"/>
    <property type="match status" value="2"/>
</dbReference>
<dbReference type="GO" id="GO:0016787">
    <property type="term" value="F:hydrolase activity"/>
    <property type="evidence" value="ECO:0007669"/>
    <property type="project" value="UniProtKB-KW"/>
</dbReference>
<evidence type="ECO:0000256" key="12">
    <source>
        <dbReference type="ARBA" id="ARBA00022801"/>
    </source>
</evidence>
<dbReference type="CDD" id="cd13707">
    <property type="entry name" value="PBP2_BvgS_D2"/>
    <property type="match status" value="1"/>
</dbReference>
<dbReference type="AlphaFoldDB" id="A0A0Q2R554"/>
<evidence type="ECO:0000256" key="3">
    <source>
        <dbReference type="ARBA" id="ARBA00012438"/>
    </source>
</evidence>
<dbReference type="SUPFAM" id="SSF55785">
    <property type="entry name" value="PYP-like sensor domain (PAS domain)"/>
    <property type="match status" value="1"/>
</dbReference>
<dbReference type="InterPro" id="IPR049871">
    <property type="entry name" value="BvgS-like_periplasmic2"/>
</dbReference>
<keyword evidence="12" id="KW-0378">Hydrolase</keyword>
<dbReference type="InterPro" id="IPR005467">
    <property type="entry name" value="His_kinase_dom"/>
</dbReference>
<dbReference type="Gene3D" id="1.20.120.160">
    <property type="entry name" value="HPT domain"/>
    <property type="match status" value="1"/>
</dbReference>
<evidence type="ECO:0000259" key="19">
    <source>
        <dbReference type="PROSITE" id="PS50109"/>
    </source>
</evidence>
<comment type="catalytic activity">
    <reaction evidence="1">
        <text>ATP + protein L-histidine = ADP + protein N-phospho-L-histidine.</text>
        <dbReference type="EC" id="2.7.13.3"/>
    </reaction>
</comment>
<dbReference type="InterPro" id="IPR000014">
    <property type="entry name" value="PAS"/>
</dbReference>
<dbReference type="Gene3D" id="3.30.450.20">
    <property type="entry name" value="PAS domain"/>
    <property type="match status" value="1"/>
</dbReference>
<dbReference type="PROSITE" id="PS50112">
    <property type="entry name" value="PAS"/>
    <property type="match status" value="1"/>
</dbReference>
<keyword evidence="5" id="KW-0997">Cell inner membrane</keyword>
<dbReference type="InterPro" id="IPR001789">
    <property type="entry name" value="Sig_transdc_resp-reg_receiver"/>
</dbReference>
<dbReference type="InterPro" id="IPR004358">
    <property type="entry name" value="Sig_transdc_His_kin-like_C"/>
</dbReference>
<dbReference type="Gene3D" id="1.10.287.130">
    <property type="match status" value="1"/>
</dbReference>
<dbReference type="InterPro" id="IPR036641">
    <property type="entry name" value="HPT_dom_sf"/>
</dbReference>
<keyword evidence="15" id="KW-0902">Two-component regulatory system</keyword>
<feature type="modified residue" description="Phosphohistidine" evidence="17">
    <location>
        <position position="1138"/>
    </location>
</feature>
<dbReference type="SUPFAM" id="SSF53850">
    <property type="entry name" value="Periplasmic binding protein-like II"/>
    <property type="match status" value="2"/>
</dbReference>
<sequence>MKRILVFLIVLFSGHLVYANEHYQELKLYGREENRVQSIPLTKEQRDWLRQKNEIVLGTSNPDHAPFDITTSGVDFEGITADYLALIASMLEVKATVRVYPNREQAIQALNTGEIDLIAGANAFEVHQQPFSLSHHYVPDRSAFFTKDHRLTFSNSDDIDQQSISVANDYLPKELLTTLYPNVAWKFYPSINAALSALAFNEVDYFLGDLVTTNYSINQQLLNGIKPHRFIEMAPTGFGFAYRTSDALLGDAINIALDHVTKNQNRSILKRWSAGSSSYLYNDPISLTAEEKQWIKENPVINFVTVDTIAPLSFLDQNQNFQGVSKDILSIISYRTGLSFNVTMADSVSEANQQIINGESDLTILTPSESRGKDMLFTRPFMQSNLVLVTRHKSAISRMSDLEGRTLVLDKGNIIIEKIKRDYPGINIMIADNTLDSMRVLNSAGADGTITQQKVAQYYVNRLYEKKLKIVDIIYPSINVSFAVSMANHPLKSIVEKSIMTLSPDELSIIANKWWNNAYFSSQSWRDYQSQIYLIAAFLLSLGIISTFWNRRLAQQVKERQDAENSLSAQLQFMQSLINGIPHPIYVRDNQLKLVTCNSQYYQVFGLDRASAIGTTPQEVKKNLQEAVKFESDYQQVIRTGEPILVDRTLHVAGTELSIYHWIEPYKDAAGHCLGVICGWIDVSDRRDLIEQLTQASKAKTTFLATMSHEIRTPMNAIIGLLEIAIKKSHQGHFDVPALEVAYDSANTLQVLIGDILDIVRIESGHISIAPQRVNLRELVESITRVFDGLARQKYIQLDVHIDPTITQDVYVDPTRLKQILSNLLSNAIKFTDQGGVTVTVTVTNHGPNTTMFTDPEPLGSVAERYSFVVKDTGTGISEEAQPRLFAPFVQVHSDVDRQGTGLGLSIVQSLCNMMGGTIALCSEVGVGTQIEVSLVLPTLNPEITKTTASLLSLAPQTHPVSKKVLIVDDHAANRLLLGEQLKFIGYQVIAADNGFHGFQKWKTQPEIEIVITDCNMPGVNGYQLTQKIRKAEAQSERYHTHIIGFTANAQLEQRQRCLDAGMNDCLFKPLIINDLKEALAKIVKQVPASPTLNDSALGDDIRQRIVNEVVKENVNDKQRLLASLVNHDYQTLGDIAHKVCGAAKIISEHDLASACKQLEQLVKTEGDIVHHDVQMAVNRMVELMDALAKEK</sequence>
<organism evidence="23 24">
    <name type="scientific">Vibrio furnissii</name>
    <dbReference type="NCBI Taxonomy" id="29494"/>
    <lineage>
        <taxon>Bacteria</taxon>
        <taxon>Pseudomonadati</taxon>
        <taxon>Pseudomonadota</taxon>
        <taxon>Gammaproteobacteria</taxon>
        <taxon>Vibrionales</taxon>
        <taxon>Vibrionaceae</taxon>
        <taxon>Vibrio</taxon>
    </lineage>
</organism>
<keyword evidence="10" id="KW-0547">Nucleotide-binding</keyword>
<feature type="domain" description="HPt" evidence="22">
    <location>
        <begin position="1099"/>
        <end position="1192"/>
    </location>
</feature>
<dbReference type="InterPro" id="IPR011006">
    <property type="entry name" value="CheY-like_superfamily"/>
</dbReference>
<dbReference type="RefSeq" id="WP_055465584.1">
    <property type="nucleotide sequence ID" value="NZ_LKHS01000004.1"/>
</dbReference>
<evidence type="ECO:0000256" key="13">
    <source>
        <dbReference type="ARBA" id="ARBA00022840"/>
    </source>
</evidence>
<dbReference type="EC" id="2.7.13.3" evidence="3"/>
<dbReference type="GO" id="GO:0005886">
    <property type="term" value="C:plasma membrane"/>
    <property type="evidence" value="ECO:0007669"/>
    <property type="project" value="UniProtKB-SubCell"/>
</dbReference>
<evidence type="ECO:0000256" key="6">
    <source>
        <dbReference type="ARBA" id="ARBA00022553"/>
    </source>
</evidence>
<dbReference type="SUPFAM" id="SSF52172">
    <property type="entry name" value="CheY-like"/>
    <property type="match status" value="1"/>
</dbReference>
<dbReference type="InterPro" id="IPR003661">
    <property type="entry name" value="HisK_dim/P_dom"/>
</dbReference>
<dbReference type="InParanoid" id="A0A0Q2R554"/>
<evidence type="ECO:0000256" key="2">
    <source>
        <dbReference type="ARBA" id="ARBA00004429"/>
    </source>
</evidence>